<dbReference type="EMBL" id="FNQM01000008">
    <property type="protein sequence ID" value="SEA65342.1"/>
    <property type="molecule type" value="Genomic_DNA"/>
</dbReference>
<evidence type="ECO:0000259" key="1">
    <source>
        <dbReference type="Pfam" id="PF04230"/>
    </source>
</evidence>
<evidence type="ECO:0000313" key="2">
    <source>
        <dbReference type="EMBL" id="SEA65342.1"/>
    </source>
</evidence>
<dbReference type="STRING" id="89524.SAMN05444370_108108"/>
<feature type="domain" description="Polysaccharide pyruvyl transferase" evidence="1">
    <location>
        <begin position="101"/>
        <end position="229"/>
    </location>
</feature>
<accession>A0A1H4CZ70</accession>
<proteinExistence type="predicted"/>
<dbReference type="AlphaFoldDB" id="A0A1H4CZ70"/>
<dbReference type="OrthoDB" id="9803627at2"/>
<dbReference type="Proteomes" id="UP000198703">
    <property type="component" value="Unassembled WGS sequence"/>
</dbReference>
<reference evidence="2 3" key="1">
    <citation type="submission" date="2016-10" db="EMBL/GenBank/DDBJ databases">
        <authorList>
            <person name="de Groot N.N."/>
        </authorList>
    </citation>
    <scope>NUCLEOTIDE SEQUENCE [LARGE SCALE GENOMIC DNA]</scope>
    <source>
        <strain evidence="2 3">DSM 15345</strain>
    </source>
</reference>
<dbReference type="GO" id="GO:0016740">
    <property type="term" value="F:transferase activity"/>
    <property type="evidence" value="ECO:0007669"/>
    <property type="project" value="UniProtKB-KW"/>
</dbReference>
<name>A0A1H4CZ70_9RHOB</name>
<evidence type="ECO:0000313" key="3">
    <source>
        <dbReference type="Proteomes" id="UP000198703"/>
    </source>
</evidence>
<keyword evidence="3" id="KW-1185">Reference proteome</keyword>
<gene>
    <name evidence="2" type="ORF">SAMN05444370_108108</name>
</gene>
<organism evidence="2 3">
    <name type="scientific">Rubrimonas cliftonensis</name>
    <dbReference type="NCBI Taxonomy" id="89524"/>
    <lineage>
        <taxon>Bacteria</taxon>
        <taxon>Pseudomonadati</taxon>
        <taxon>Pseudomonadota</taxon>
        <taxon>Alphaproteobacteria</taxon>
        <taxon>Rhodobacterales</taxon>
        <taxon>Paracoccaceae</taxon>
        <taxon>Rubrimonas</taxon>
    </lineage>
</organism>
<keyword evidence="2" id="KW-0808">Transferase</keyword>
<dbReference type="RefSeq" id="WP_093254301.1">
    <property type="nucleotide sequence ID" value="NZ_FNQM01000008.1"/>
</dbReference>
<sequence>MPDMFAECAAAPLAWVRAQPGPPPYVNVGDALSPFLLTMVSGRPAAAADFVSDAPRIAAIGTIAQNFAGGRVEVWGAGCSPWSDPLSPRRRPFVPPAGTEFRLHATRGPLSARLLSGGGAPDVPFGDPAALLPRFYAAPVEKRWELGVVLHLSELADRGFEAVAKPAIARYAAPADGSVRLITMVAPPTVAATRDKIDEIRACRRIVSTSLHGLAIAAAYGVPCLYLGADRGAEGVAAADLTAPDAIGRVNARFVDLLLGCGQSEIVYWRQRKGRPTDWDALMRAVDAEARPLGVDGDALIDACPAGAAPLAAPAGGTIWDHPLIAAAPFDAAAAPAEDAEGAAAPRAGQGAGQGAVQGAGRRLVRWFGGRA</sequence>
<protein>
    <submittedName>
        <fullName evidence="2">Polysaccharide pyruvyl transferase</fullName>
    </submittedName>
</protein>
<dbReference type="Pfam" id="PF04230">
    <property type="entry name" value="PS_pyruv_trans"/>
    <property type="match status" value="1"/>
</dbReference>
<dbReference type="InterPro" id="IPR007345">
    <property type="entry name" value="Polysacch_pyruvyl_Trfase"/>
</dbReference>